<dbReference type="SUPFAM" id="SSF48008">
    <property type="entry name" value="GntR ligand-binding domain-like"/>
    <property type="match status" value="1"/>
</dbReference>
<dbReference type="Gene3D" id="1.20.120.530">
    <property type="entry name" value="GntR ligand-binding domain-like"/>
    <property type="match status" value="1"/>
</dbReference>
<dbReference type="GO" id="GO:0003700">
    <property type="term" value="F:DNA-binding transcription factor activity"/>
    <property type="evidence" value="ECO:0007669"/>
    <property type="project" value="InterPro"/>
</dbReference>
<dbReference type="InterPro" id="IPR008920">
    <property type="entry name" value="TF_FadR/GntR_C"/>
</dbReference>
<evidence type="ECO:0000256" key="2">
    <source>
        <dbReference type="ARBA" id="ARBA00023125"/>
    </source>
</evidence>
<evidence type="ECO:0000256" key="1">
    <source>
        <dbReference type="ARBA" id="ARBA00023015"/>
    </source>
</evidence>
<feature type="domain" description="HTH gntR-type" evidence="4">
    <location>
        <begin position="13"/>
        <end position="80"/>
    </location>
</feature>
<evidence type="ECO:0000256" key="3">
    <source>
        <dbReference type="ARBA" id="ARBA00023163"/>
    </source>
</evidence>
<dbReference type="PANTHER" id="PTHR43537:SF52">
    <property type="entry name" value="FATTY ACID METABOLISM REGULATOR PROTEIN"/>
    <property type="match status" value="1"/>
</dbReference>
<dbReference type="InterPro" id="IPR036390">
    <property type="entry name" value="WH_DNA-bd_sf"/>
</dbReference>
<accession>A0AAU7W544</accession>
<reference evidence="5" key="1">
    <citation type="submission" date="2024-06" db="EMBL/GenBank/DDBJ databases">
        <title>Draft genome sequence of Microbacterium sp. strain A8/3-1, isolated from Oxytropis tragacanthoides Fisch. ex DC. Root nodules in the Altai region of Russia.</title>
        <authorList>
            <person name="Sazanova A."/>
            <person name="Guro P."/>
            <person name="Kuznetsova I."/>
            <person name="Belimov A."/>
            <person name="Safronova V."/>
        </authorList>
    </citation>
    <scope>NUCLEOTIDE SEQUENCE</scope>
    <source>
        <strain evidence="5">A8/3-1</strain>
    </source>
</reference>
<name>A0AAU7W544_9MICO</name>
<evidence type="ECO:0000259" key="4">
    <source>
        <dbReference type="PROSITE" id="PS50949"/>
    </source>
</evidence>
<dbReference type="AlphaFoldDB" id="A0AAU7W544"/>
<dbReference type="Pfam" id="PF00392">
    <property type="entry name" value="GntR"/>
    <property type="match status" value="1"/>
</dbReference>
<dbReference type="InterPro" id="IPR036388">
    <property type="entry name" value="WH-like_DNA-bd_sf"/>
</dbReference>
<dbReference type="RefSeq" id="WP_350353370.1">
    <property type="nucleotide sequence ID" value="NZ_CP158357.1"/>
</dbReference>
<proteinExistence type="predicted"/>
<dbReference type="PROSITE" id="PS50949">
    <property type="entry name" value="HTH_GNTR"/>
    <property type="match status" value="1"/>
</dbReference>
<organism evidence="5">
    <name type="scientific">Microbacterium sp. A8/3-1</name>
    <dbReference type="NCBI Taxonomy" id="3160749"/>
    <lineage>
        <taxon>Bacteria</taxon>
        <taxon>Bacillati</taxon>
        <taxon>Actinomycetota</taxon>
        <taxon>Actinomycetes</taxon>
        <taxon>Micrococcales</taxon>
        <taxon>Microbacteriaceae</taxon>
        <taxon>Microbacterium</taxon>
    </lineage>
</organism>
<keyword evidence="1" id="KW-0805">Transcription regulation</keyword>
<keyword evidence="3" id="KW-0804">Transcription</keyword>
<sequence length="217" mass="24070">MPTSPSSIRFGDSTLTDAVFTQLSNAIVDGVLEPGESVRIAELSDWLGVSRTPVREALARLSVLGLVDTVPSKHTKISTIDSETVAETLEYTGYLAGVAVHMAVRKMTEDEARESLCLLDVMIEDNRRGDDGALYESSALFVAFIAARAHNRIFLRVMAETGALTRRNLRNHQPMIGSQQERDDWYTTLRSAIVERDADYAEFAFRGQHHITREAGQ</sequence>
<gene>
    <name evidence="5" type="ORF">ABS642_10890</name>
</gene>
<dbReference type="InterPro" id="IPR011711">
    <property type="entry name" value="GntR_C"/>
</dbReference>
<dbReference type="EMBL" id="CP158357">
    <property type="protein sequence ID" value="XBX80569.1"/>
    <property type="molecule type" value="Genomic_DNA"/>
</dbReference>
<dbReference type="SUPFAM" id="SSF46785">
    <property type="entry name" value="Winged helix' DNA-binding domain"/>
    <property type="match status" value="1"/>
</dbReference>
<dbReference type="GO" id="GO:0003677">
    <property type="term" value="F:DNA binding"/>
    <property type="evidence" value="ECO:0007669"/>
    <property type="project" value="UniProtKB-KW"/>
</dbReference>
<evidence type="ECO:0000313" key="5">
    <source>
        <dbReference type="EMBL" id="XBX80569.1"/>
    </source>
</evidence>
<dbReference type="CDD" id="cd07377">
    <property type="entry name" value="WHTH_GntR"/>
    <property type="match status" value="1"/>
</dbReference>
<keyword evidence="2" id="KW-0238">DNA-binding</keyword>
<dbReference type="SMART" id="SM00345">
    <property type="entry name" value="HTH_GNTR"/>
    <property type="match status" value="1"/>
</dbReference>
<dbReference type="PANTHER" id="PTHR43537">
    <property type="entry name" value="TRANSCRIPTIONAL REGULATOR, GNTR FAMILY"/>
    <property type="match status" value="1"/>
</dbReference>
<dbReference type="Gene3D" id="1.10.10.10">
    <property type="entry name" value="Winged helix-like DNA-binding domain superfamily/Winged helix DNA-binding domain"/>
    <property type="match status" value="1"/>
</dbReference>
<dbReference type="Pfam" id="PF07729">
    <property type="entry name" value="FCD"/>
    <property type="match status" value="1"/>
</dbReference>
<dbReference type="InterPro" id="IPR000524">
    <property type="entry name" value="Tscrpt_reg_HTH_GntR"/>
</dbReference>
<protein>
    <submittedName>
        <fullName evidence="5">GntR family transcriptional regulator</fullName>
    </submittedName>
</protein>